<dbReference type="Proteomes" id="UP000282837">
    <property type="component" value="Unassembled WGS sequence"/>
</dbReference>
<dbReference type="InterPro" id="IPR000182">
    <property type="entry name" value="GNAT_dom"/>
</dbReference>
<name>A0A3S2UUT3_9SPHN</name>
<proteinExistence type="predicted"/>
<dbReference type="PROSITE" id="PS51186">
    <property type="entry name" value="GNAT"/>
    <property type="match status" value="1"/>
</dbReference>
<feature type="domain" description="N-acetyltransferase" evidence="1">
    <location>
        <begin position="26"/>
        <end position="178"/>
    </location>
</feature>
<keyword evidence="2" id="KW-0808">Transferase</keyword>
<dbReference type="Pfam" id="PF00583">
    <property type="entry name" value="Acetyltransf_1"/>
    <property type="match status" value="1"/>
</dbReference>
<dbReference type="InterPro" id="IPR016181">
    <property type="entry name" value="Acyl_CoA_acyltransferase"/>
</dbReference>
<organism evidence="2 3">
    <name type="scientific">Novosphingobium umbonatum</name>
    <dbReference type="NCBI Taxonomy" id="1908524"/>
    <lineage>
        <taxon>Bacteria</taxon>
        <taxon>Pseudomonadati</taxon>
        <taxon>Pseudomonadota</taxon>
        <taxon>Alphaproteobacteria</taxon>
        <taxon>Sphingomonadales</taxon>
        <taxon>Sphingomonadaceae</taxon>
        <taxon>Novosphingobium</taxon>
    </lineage>
</organism>
<reference evidence="2 3" key="1">
    <citation type="submission" date="2019-01" db="EMBL/GenBank/DDBJ databases">
        <authorList>
            <person name="Chen W.-M."/>
        </authorList>
    </citation>
    <scope>NUCLEOTIDE SEQUENCE [LARGE SCALE GENOMIC DNA]</scope>
    <source>
        <strain evidence="2 3">FSY-9</strain>
    </source>
</reference>
<protein>
    <submittedName>
        <fullName evidence="2">GNAT family N-acetyltransferase</fullName>
    </submittedName>
</protein>
<dbReference type="RefSeq" id="WP_127705079.1">
    <property type="nucleotide sequence ID" value="NZ_SACO01000001.1"/>
</dbReference>
<gene>
    <name evidence="2" type="ORF">EOE18_00350</name>
</gene>
<dbReference type="GO" id="GO:0016747">
    <property type="term" value="F:acyltransferase activity, transferring groups other than amino-acyl groups"/>
    <property type="evidence" value="ECO:0007669"/>
    <property type="project" value="InterPro"/>
</dbReference>
<evidence type="ECO:0000313" key="3">
    <source>
        <dbReference type="Proteomes" id="UP000282837"/>
    </source>
</evidence>
<dbReference type="SUPFAM" id="SSF55729">
    <property type="entry name" value="Acyl-CoA N-acyltransferases (Nat)"/>
    <property type="match status" value="1"/>
</dbReference>
<evidence type="ECO:0000259" key="1">
    <source>
        <dbReference type="PROSITE" id="PS51186"/>
    </source>
</evidence>
<dbReference type="AlphaFoldDB" id="A0A3S2UUT3"/>
<sequence length="178" mass="19746">MTADVTTQVNTAHHAFELTTRDGLVITVRPVVEEDEAALSAFFDQVSDEDRRFRFFAAGEHVSHDQLDPLLHADHFRSESFVGFEAGELVASGLLACDGKLDTAEVAVSVRADYRGRGVGWAMLDLLAQEAERRGVRRVISIESRDNHAAIELEREKGFTPEAFEGDPTLVVLSKTYR</sequence>
<comment type="caution">
    <text evidence="2">The sequence shown here is derived from an EMBL/GenBank/DDBJ whole genome shotgun (WGS) entry which is preliminary data.</text>
</comment>
<dbReference type="OrthoDB" id="9807426at2"/>
<dbReference type="Gene3D" id="3.40.630.30">
    <property type="match status" value="1"/>
</dbReference>
<evidence type="ECO:0000313" key="2">
    <source>
        <dbReference type="EMBL" id="RVU07579.1"/>
    </source>
</evidence>
<accession>A0A3S2UUT3</accession>
<dbReference type="EMBL" id="SACO01000001">
    <property type="protein sequence ID" value="RVU07579.1"/>
    <property type="molecule type" value="Genomic_DNA"/>
</dbReference>
<keyword evidence="3" id="KW-1185">Reference proteome</keyword>
<dbReference type="CDD" id="cd04301">
    <property type="entry name" value="NAT_SF"/>
    <property type="match status" value="1"/>
</dbReference>